<evidence type="ECO:0000256" key="2">
    <source>
        <dbReference type="ARBA" id="ARBA00022917"/>
    </source>
</evidence>
<proteinExistence type="predicted"/>
<dbReference type="PANTHER" id="PTHR43261">
    <property type="entry name" value="TRANSLATION ELONGATION FACTOR G-RELATED"/>
    <property type="match status" value="1"/>
</dbReference>
<dbReference type="PANTHER" id="PTHR43261:SF1">
    <property type="entry name" value="RIBOSOME-RELEASING FACTOR 2, MITOCHONDRIAL"/>
    <property type="match status" value="1"/>
</dbReference>
<evidence type="ECO:0000256" key="3">
    <source>
        <dbReference type="ARBA" id="ARBA00023134"/>
    </source>
</evidence>
<dbReference type="Pfam" id="PF00009">
    <property type="entry name" value="GTP_EFTU"/>
    <property type="match status" value="1"/>
</dbReference>
<dbReference type="PRINTS" id="PR00315">
    <property type="entry name" value="ELONGATNFCT"/>
</dbReference>
<dbReference type="InterPro" id="IPR000795">
    <property type="entry name" value="T_Tr_GTP-bd_dom"/>
</dbReference>
<dbReference type="InterPro" id="IPR031157">
    <property type="entry name" value="G_TR_CS"/>
</dbReference>
<accession>A0A377I0A7</accession>
<dbReference type="NCBIfam" id="TIGR00231">
    <property type="entry name" value="small_GTP"/>
    <property type="match status" value="1"/>
</dbReference>
<dbReference type="Gene3D" id="3.40.50.300">
    <property type="entry name" value="P-loop containing nucleotide triphosphate hydrolases"/>
    <property type="match status" value="2"/>
</dbReference>
<keyword evidence="1" id="KW-0547">Nucleotide-binding</keyword>
<sequence>MARQTPIERYRNIGISAHIDAGKTTTSERILFYTGVSHKIGEVHDGAATMDWMEQEQERGITITSAATTAFWSGMSQQYPQHRINVIDTPGHVDFTIEVERSMRVLDGAVMVYCAVGGVQPQSETVWRQANKYAVPRIAFVNKMDRTGANFLRVVEQIKTRLGGNSVPLQLPIGSEENFKGVVDLIKMKAINWNEADQGMTFTYEDIQRIC</sequence>
<reference evidence="5 6" key="1">
    <citation type="submission" date="2018-06" db="EMBL/GenBank/DDBJ databases">
        <authorList>
            <consortium name="Pathogen Informatics"/>
            <person name="Doyle S."/>
        </authorList>
    </citation>
    <scope>NUCLEOTIDE SEQUENCE [LARGE SCALE GENOMIC DNA]</scope>
    <source>
        <strain evidence="5 6">NCTC10794</strain>
    </source>
</reference>
<dbReference type="EMBL" id="UGHH01000002">
    <property type="protein sequence ID" value="STO63417.1"/>
    <property type="molecule type" value="Genomic_DNA"/>
</dbReference>
<name>A0A377I0A7_HAEPH</name>
<dbReference type="InterPro" id="IPR005225">
    <property type="entry name" value="Small_GTP-bd"/>
</dbReference>
<organism evidence="5 6">
    <name type="scientific">Haemophilus parahaemolyticus</name>
    <dbReference type="NCBI Taxonomy" id="735"/>
    <lineage>
        <taxon>Bacteria</taxon>
        <taxon>Pseudomonadati</taxon>
        <taxon>Pseudomonadota</taxon>
        <taxon>Gammaproteobacteria</taxon>
        <taxon>Pasteurellales</taxon>
        <taxon>Pasteurellaceae</taxon>
        <taxon>Haemophilus</taxon>
    </lineage>
</organism>
<dbReference type="InterPro" id="IPR027417">
    <property type="entry name" value="P-loop_NTPase"/>
</dbReference>
<keyword evidence="3" id="KW-0342">GTP-binding</keyword>
<dbReference type="Proteomes" id="UP000254867">
    <property type="component" value="Unassembled WGS sequence"/>
</dbReference>
<keyword evidence="2" id="KW-0648">Protein biosynthesis</keyword>
<dbReference type="GO" id="GO:0032790">
    <property type="term" value="P:ribosome disassembly"/>
    <property type="evidence" value="ECO:0007669"/>
    <property type="project" value="TreeGrafter"/>
</dbReference>
<dbReference type="AlphaFoldDB" id="A0A377I0A7"/>
<evidence type="ECO:0000259" key="4">
    <source>
        <dbReference type="PROSITE" id="PS51722"/>
    </source>
</evidence>
<dbReference type="CDD" id="cd01886">
    <property type="entry name" value="EF-G"/>
    <property type="match status" value="1"/>
</dbReference>
<gene>
    <name evidence="5" type="primary">fusA_2</name>
    <name evidence="5" type="ORF">NCTC10794_00429</name>
</gene>
<evidence type="ECO:0000313" key="6">
    <source>
        <dbReference type="Proteomes" id="UP000254867"/>
    </source>
</evidence>
<dbReference type="GO" id="GO:0003746">
    <property type="term" value="F:translation elongation factor activity"/>
    <property type="evidence" value="ECO:0007669"/>
    <property type="project" value="UniProtKB-KW"/>
</dbReference>
<dbReference type="FunFam" id="3.40.50.300:FF:000029">
    <property type="entry name" value="Elongation factor G"/>
    <property type="match status" value="1"/>
</dbReference>
<evidence type="ECO:0000256" key="1">
    <source>
        <dbReference type="ARBA" id="ARBA00022741"/>
    </source>
</evidence>
<dbReference type="PROSITE" id="PS00301">
    <property type="entry name" value="G_TR_1"/>
    <property type="match status" value="1"/>
</dbReference>
<keyword evidence="5" id="KW-0251">Elongation factor</keyword>
<dbReference type="GO" id="GO:0005525">
    <property type="term" value="F:GTP binding"/>
    <property type="evidence" value="ECO:0007669"/>
    <property type="project" value="UniProtKB-KW"/>
</dbReference>
<dbReference type="PROSITE" id="PS51722">
    <property type="entry name" value="G_TR_2"/>
    <property type="match status" value="1"/>
</dbReference>
<dbReference type="SUPFAM" id="SSF52540">
    <property type="entry name" value="P-loop containing nucleoside triphosphate hydrolases"/>
    <property type="match status" value="1"/>
</dbReference>
<dbReference type="GO" id="GO:0003924">
    <property type="term" value="F:GTPase activity"/>
    <property type="evidence" value="ECO:0007669"/>
    <property type="project" value="InterPro"/>
</dbReference>
<evidence type="ECO:0000313" key="5">
    <source>
        <dbReference type="EMBL" id="STO63417.1"/>
    </source>
</evidence>
<protein>
    <submittedName>
        <fullName evidence="5">Elongation factor G</fullName>
    </submittedName>
</protein>
<feature type="domain" description="Tr-type G" evidence="4">
    <location>
        <begin position="8"/>
        <end position="211"/>
    </location>
</feature>